<gene>
    <name evidence="1" type="ORF">FHR34_002876</name>
</gene>
<accession>A0A7W7R1V9</accession>
<reference evidence="1 2" key="1">
    <citation type="submission" date="2020-08" db="EMBL/GenBank/DDBJ databases">
        <title>Sequencing the genomes of 1000 actinobacteria strains.</title>
        <authorList>
            <person name="Klenk H.-P."/>
        </authorList>
    </citation>
    <scope>NUCLEOTIDE SEQUENCE [LARGE SCALE GENOMIC DNA]</scope>
    <source>
        <strain evidence="1 2">DSM 41654</strain>
    </source>
</reference>
<protein>
    <submittedName>
        <fullName evidence="1">Uncharacterized protein</fullName>
    </submittedName>
</protein>
<comment type="caution">
    <text evidence="1">The sequence shown here is derived from an EMBL/GenBank/DDBJ whole genome shotgun (WGS) entry which is preliminary data.</text>
</comment>
<proteinExistence type="predicted"/>
<evidence type="ECO:0000313" key="1">
    <source>
        <dbReference type="EMBL" id="MBB4923883.1"/>
    </source>
</evidence>
<dbReference type="Proteomes" id="UP000540506">
    <property type="component" value="Unassembled WGS sequence"/>
</dbReference>
<evidence type="ECO:0000313" key="2">
    <source>
        <dbReference type="Proteomes" id="UP000540506"/>
    </source>
</evidence>
<dbReference type="EMBL" id="JACHJV010000001">
    <property type="protein sequence ID" value="MBB4923883.1"/>
    <property type="molecule type" value="Genomic_DNA"/>
</dbReference>
<name>A0A7W7R1V9_KITKI</name>
<organism evidence="1 2">
    <name type="scientific">Kitasatospora kifunensis</name>
    <name type="common">Streptomyces kifunensis</name>
    <dbReference type="NCBI Taxonomy" id="58351"/>
    <lineage>
        <taxon>Bacteria</taxon>
        <taxon>Bacillati</taxon>
        <taxon>Actinomycetota</taxon>
        <taxon>Actinomycetes</taxon>
        <taxon>Kitasatosporales</taxon>
        <taxon>Streptomycetaceae</taxon>
        <taxon>Kitasatospora</taxon>
    </lineage>
</organism>
<dbReference type="AlphaFoldDB" id="A0A7W7R1V9"/>
<keyword evidence="2" id="KW-1185">Reference proteome</keyword>
<sequence length="39" mass="4794">MSRRPSARQRRRTTTSVVLSRPCDRAEYETKYQKYQQYP</sequence>